<comment type="subcellular location">
    <subcellularLocation>
        <location evidence="1">Cell membrane</location>
        <topology evidence="1">Multi-pass membrane protein</topology>
    </subcellularLocation>
</comment>
<keyword evidence="3 8" id="KW-0812">Transmembrane</keyword>
<dbReference type="EMBL" id="JNSL01000206">
    <property type="protein sequence ID" value="KGA12971.1"/>
    <property type="molecule type" value="Genomic_DNA"/>
</dbReference>
<keyword evidence="2" id="KW-1003">Cell membrane</keyword>
<keyword evidence="4 8" id="KW-1133">Transmembrane helix</keyword>
<comment type="similarity">
    <text evidence="6">Belongs to the fluoride channel Fluc/FEX (TC 1.A.43) family.</text>
</comment>
<dbReference type="GO" id="GO:0005886">
    <property type="term" value="C:plasma membrane"/>
    <property type="evidence" value="ECO:0007669"/>
    <property type="project" value="UniProtKB-SubCell"/>
</dbReference>
<evidence type="ECO:0000256" key="3">
    <source>
        <dbReference type="ARBA" id="ARBA00022692"/>
    </source>
</evidence>
<evidence type="ECO:0008006" key="10">
    <source>
        <dbReference type="Google" id="ProtNLM"/>
    </source>
</evidence>
<evidence type="ECO:0000256" key="1">
    <source>
        <dbReference type="ARBA" id="ARBA00004651"/>
    </source>
</evidence>
<proteinExistence type="inferred from homology"/>
<sequence>MLQFGLLAALGAAIGSLARLQVSYLIQIPSETSFPWATFLVNVIGALCIGLVAGTPKIMNIEARRHFVVTGVLGGFTTFSAIAVETLKLTPNPLISITYVVATFAVGVMATHVGTLVSARR</sequence>
<evidence type="ECO:0000256" key="2">
    <source>
        <dbReference type="ARBA" id="ARBA00022475"/>
    </source>
</evidence>
<organism evidence="9">
    <name type="scientific">freshwater metagenome</name>
    <dbReference type="NCBI Taxonomy" id="449393"/>
    <lineage>
        <taxon>unclassified sequences</taxon>
        <taxon>metagenomes</taxon>
        <taxon>ecological metagenomes</taxon>
    </lineage>
</organism>
<evidence type="ECO:0000313" key="9">
    <source>
        <dbReference type="EMBL" id="KGA12971.1"/>
    </source>
</evidence>
<evidence type="ECO:0000256" key="7">
    <source>
        <dbReference type="ARBA" id="ARBA00035585"/>
    </source>
</evidence>
<gene>
    <name evidence="9" type="ORF">GM51_21010</name>
</gene>
<dbReference type="PANTHER" id="PTHR28259:SF1">
    <property type="entry name" value="FLUORIDE EXPORT PROTEIN 1-RELATED"/>
    <property type="match status" value="1"/>
</dbReference>
<dbReference type="AlphaFoldDB" id="A0A094QFB8"/>
<keyword evidence="5 8" id="KW-0472">Membrane</keyword>
<accession>A0A094QFB8</accession>
<evidence type="ECO:0000256" key="4">
    <source>
        <dbReference type="ARBA" id="ARBA00022989"/>
    </source>
</evidence>
<evidence type="ECO:0000256" key="8">
    <source>
        <dbReference type="SAM" id="Phobius"/>
    </source>
</evidence>
<dbReference type="Pfam" id="PF02537">
    <property type="entry name" value="CRCB"/>
    <property type="match status" value="1"/>
</dbReference>
<name>A0A094QFB8_9ZZZZ</name>
<reference evidence="9" key="1">
    <citation type="submission" date="2014-06" db="EMBL/GenBank/DDBJ databases">
        <title>Key roles for freshwater Actinobacteria revealed by deep metagenomic sequencing.</title>
        <authorList>
            <person name="Ghai R."/>
            <person name="Mizuno C.M."/>
            <person name="Picazo A."/>
            <person name="Camacho A."/>
            <person name="Rodriguez-Valera F."/>
        </authorList>
    </citation>
    <scope>NUCLEOTIDE SEQUENCE</scope>
</reference>
<comment type="catalytic activity">
    <reaction evidence="7">
        <text>fluoride(in) = fluoride(out)</text>
        <dbReference type="Rhea" id="RHEA:76159"/>
        <dbReference type="ChEBI" id="CHEBI:17051"/>
    </reaction>
    <physiologicalReaction direction="left-to-right" evidence="7">
        <dbReference type="Rhea" id="RHEA:76160"/>
    </physiologicalReaction>
</comment>
<evidence type="ECO:0000256" key="6">
    <source>
        <dbReference type="ARBA" id="ARBA00035120"/>
    </source>
</evidence>
<dbReference type="GO" id="GO:1903425">
    <property type="term" value="F:fluoride transmembrane transporter activity"/>
    <property type="evidence" value="ECO:0007669"/>
    <property type="project" value="TreeGrafter"/>
</dbReference>
<feature type="transmembrane region" description="Helical" evidence="8">
    <location>
        <begin position="34"/>
        <end position="54"/>
    </location>
</feature>
<feature type="transmembrane region" description="Helical" evidence="8">
    <location>
        <begin position="96"/>
        <end position="117"/>
    </location>
</feature>
<dbReference type="HAMAP" id="MF_00454">
    <property type="entry name" value="FluC"/>
    <property type="match status" value="1"/>
</dbReference>
<feature type="transmembrane region" description="Helical" evidence="8">
    <location>
        <begin position="66"/>
        <end position="84"/>
    </location>
</feature>
<dbReference type="InterPro" id="IPR003691">
    <property type="entry name" value="FluC"/>
</dbReference>
<protein>
    <recommendedName>
        <fullName evidence="10">Fluoride ion transporter CrcB</fullName>
    </recommendedName>
</protein>
<dbReference type="PANTHER" id="PTHR28259">
    <property type="entry name" value="FLUORIDE EXPORT PROTEIN 1-RELATED"/>
    <property type="match status" value="1"/>
</dbReference>
<evidence type="ECO:0000256" key="5">
    <source>
        <dbReference type="ARBA" id="ARBA00023136"/>
    </source>
</evidence>
<comment type="caution">
    <text evidence="9">The sequence shown here is derived from an EMBL/GenBank/DDBJ whole genome shotgun (WGS) entry which is preliminary data.</text>
</comment>